<protein>
    <recommendedName>
        <fullName evidence="4">DUF4397 domain-containing protein</fullName>
    </recommendedName>
</protein>
<proteinExistence type="predicted"/>
<evidence type="ECO:0000313" key="2">
    <source>
        <dbReference type="EMBL" id="MET3732262.1"/>
    </source>
</evidence>
<name>A0ABV2LXB2_9FLAO</name>
<evidence type="ECO:0008006" key="4">
    <source>
        <dbReference type="Google" id="ProtNLM"/>
    </source>
</evidence>
<feature type="chain" id="PRO_5045846901" description="DUF4397 domain-containing protein" evidence="1">
    <location>
        <begin position="19"/>
        <end position="221"/>
    </location>
</feature>
<evidence type="ECO:0000313" key="3">
    <source>
        <dbReference type="Proteomes" id="UP001549146"/>
    </source>
</evidence>
<dbReference type="Proteomes" id="UP001549146">
    <property type="component" value="Unassembled WGS sequence"/>
</dbReference>
<keyword evidence="3" id="KW-1185">Reference proteome</keyword>
<dbReference type="RefSeq" id="WP_354509322.1">
    <property type="nucleotide sequence ID" value="NZ_JBEPMO010000010.1"/>
</dbReference>
<comment type="caution">
    <text evidence="2">The sequence shown here is derived from an EMBL/GenBank/DDBJ whole genome shotgun (WGS) entry which is preliminary data.</text>
</comment>
<evidence type="ECO:0000256" key="1">
    <source>
        <dbReference type="SAM" id="SignalP"/>
    </source>
</evidence>
<reference evidence="2 3" key="1">
    <citation type="submission" date="2024-06" db="EMBL/GenBank/DDBJ databases">
        <title>Genomic Encyclopedia of Type Strains, Phase IV (KMG-IV): sequencing the most valuable type-strain genomes for metagenomic binning, comparative biology and taxonomic classification.</title>
        <authorList>
            <person name="Goeker M."/>
        </authorList>
    </citation>
    <scope>NUCLEOTIDE SEQUENCE [LARGE SCALE GENOMIC DNA]</scope>
    <source>
        <strain evidence="2 3">DSM 29388</strain>
    </source>
</reference>
<feature type="signal peptide" evidence="1">
    <location>
        <begin position="1"/>
        <end position="18"/>
    </location>
</feature>
<gene>
    <name evidence="2" type="ORF">ABID46_001851</name>
</gene>
<organism evidence="2 3">
    <name type="scientific">Moheibacter stercoris</name>
    <dbReference type="NCBI Taxonomy" id="1628251"/>
    <lineage>
        <taxon>Bacteria</taxon>
        <taxon>Pseudomonadati</taxon>
        <taxon>Bacteroidota</taxon>
        <taxon>Flavobacteriia</taxon>
        <taxon>Flavobacteriales</taxon>
        <taxon>Weeksellaceae</taxon>
        <taxon>Moheibacter</taxon>
    </lineage>
</organism>
<keyword evidence="1" id="KW-0732">Signal</keyword>
<accession>A0ABV2LXB2</accession>
<dbReference type="EMBL" id="JBEPMO010000010">
    <property type="protein sequence ID" value="MET3732262.1"/>
    <property type="molecule type" value="Genomic_DNA"/>
</dbReference>
<sequence length="221" mass="24217">MKNIFYLLFVLSSSILFAQVGIGTDTPQSTLDVNGNFKIHENGKLFLENPGIYSNQGSSSLMLVKDLNDNTLKKFNPETLPFSSVSFTTYFFDNVDEKGLVSYDTKINADRFHVCVGGYRVLSHSGSTSISLTGTTGSNNATINYLPLYNSRAYVNPATNTWILTFQPNSGRTFESNIDLYLNVSIYFKNFLTKTNAPIVVNMNGNISGNGTATPPVGAMP</sequence>